<reference evidence="1 2" key="1">
    <citation type="journal article" date="2015" name="Nature">
        <title>rRNA introns, odd ribosomes, and small enigmatic genomes across a large radiation of phyla.</title>
        <authorList>
            <person name="Brown C.T."/>
            <person name="Hug L.A."/>
            <person name="Thomas B.C."/>
            <person name="Sharon I."/>
            <person name="Castelle C.J."/>
            <person name="Singh A."/>
            <person name="Wilkins M.J."/>
            <person name="Williams K.H."/>
            <person name="Banfield J.F."/>
        </authorList>
    </citation>
    <scope>NUCLEOTIDE SEQUENCE [LARGE SCALE GENOMIC DNA]</scope>
</reference>
<accession>A0A0G1NML9</accession>
<dbReference type="SUPFAM" id="SSF53448">
    <property type="entry name" value="Nucleotide-diphospho-sugar transferases"/>
    <property type="match status" value="1"/>
</dbReference>
<proteinExistence type="predicted"/>
<comment type="caution">
    <text evidence="1">The sequence shown here is derived from an EMBL/GenBank/DDBJ whole genome shotgun (WGS) entry which is preliminary data.</text>
</comment>
<dbReference type="Proteomes" id="UP000034107">
    <property type="component" value="Unassembled WGS sequence"/>
</dbReference>
<dbReference type="Gene3D" id="3.90.550.10">
    <property type="entry name" value="Spore Coat Polysaccharide Biosynthesis Protein SpsA, Chain A"/>
    <property type="match status" value="1"/>
</dbReference>
<name>A0A0G1NML9_9BACT</name>
<dbReference type="AlphaFoldDB" id="A0A0G1NML9"/>
<organism evidence="1 2">
    <name type="scientific">Candidatus Nomurabacteria bacterium GW2011_GWA1_46_11</name>
    <dbReference type="NCBI Taxonomy" id="1618732"/>
    <lineage>
        <taxon>Bacteria</taxon>
        <taxon>Candidatus Nomuraibacteriota</taxon>
    </lineage>
</organism>
<evidence type="ECO:0008006" key="3">
    <source>
        <dbReference type="Google" id="ProtNLM"/>
    </source>
</evidence>
<dbReference type="EMBL" id="LCLS01000011">
    <property type="protein sequence ID" value="KKU21834.1"/>
    <property type="molecule type" value="Genomic_DNA"/>
</dbReference>
<sequence>MAGRNDDYGGNFLNRMRTSIRTLLFLAEKYDTNFELVIVDYNPPADKLLLKEALALDSNSNLNIRHIIIPHEFHLEVSQGGKNPFPEYIAKNIGIRRANGTFIASVNPDIIFSDVFVKYLASGDLDANYFYRANRHDLDIKAIDDLLTVPEILQICRKTTVRIWTNNGSPYVSWKRWFKRFKRKPKPYNLWHAPVFNFIPAIKSYLNPDRIHDAAAGDFIIMHRDAWFKTRGFDQIPFLSYVDGYHLFRISCFGLKQEIIPFPIYHVDHRTSNGTRPSLDIQNYLADTKKMQDTGIPYKEYSPDWGFPKNNFAEKLF</sequence>
<gene>
    <name evidence="1" type="ORF">UX31_C0011G0026</name>
</gene>
<evidence type="ECO:0000313" key="2">
    <source>
        <dbReference type="Proteomes" id="UP000034107"/>
    </source>
</evidence>
<evidence type="ECO:0000313" key="1">
    <source>
        <dbReference type="EMBL" id="KKU21834.1"/>
    </source>
</evidence>
<protein>
    <recommendedName>
        <fullName evidence="3">Glycosyltransferase 2-like domain-containing protein</fullName>
    </recommendedName>
</protein>
<dbReference type="InterPro" id="IPR029044">
    <property type="entry name" value="Nucleotide-diphossugar_trans"/>
</dbReference>